<dbReference type="EC" id="2.1.1.193" evidence="3"/>
<evidence type="ECO:0000256" key="10">
    <source>
        <dbReference type="ARBA" id="ARBA00047944"/>
    </source>
</evidence>
<evidence type="ECO:0000256" key="1">
    <source>
        <dbReference type="ARBA" id="ARBA00004496"/>
    </source>
</evidence>
<feature type="domain" description="Ribosomal RNA small subunit methyltransferase E methyltransferase" evidence="11">
    <location>
        <begin position="79"/>
        <end position="234"/>
    </location>
</feature>
<evidence type="ECO:0000313" key="13">
    <source>
        <dbReference type="EMBL" id="CUS50188.1"/>
    </source>
</evidence>
<dbReference type="SUPFAM" id="SSF75217">
    <property type="entry name" value="alpha/beta knot"/>
    <property type="match status" value="1"/>
</dbReference>
<evidence type="ECO:0000259" key="12">
    <source>
        <dbReference type="Pfam" id="PF20260"/>
    </source>
</evidence>
<evidence type="ECO:0000256" key="6">
    <source>
        <dbReference type="ARBA" id="ARBA00022603"/>
    </source>
</evidence>
<keyword evidence="4" id="KW-0963">Cytoplasm</keyword>
<accession>A0A161KG53</accession>
<gene>
    <name evidence="13" type="ORF">MGWOODY_XGa1662</name>
</gene>
<dbReference type="GO" id="GO:0070475">
    <property type="term" value="P:rRNA base methylation"/>
    <property type="evidence" value="ECO:0007669"/>
    <property type="project" value="TreeGrafter"/>
</dbReference>
<comment type="function">
    <text evidence="9">Specifically methylates the N3 position of the uracil ring of uridine 1498 (m3U1498) in 16S rRNA. Acts on the fully assembled 30S ribosomal subunit.</text>
</comment>
<dbReference type="InterPro" id="IPR046886">
    <property type="entry name" value="RsmE_MTase_dom"/>
</dbReference>
<evidence type="ECO:0000256" key="9">
    <source>
        <dbReference type="ARBA" id="ARBA00025699"/>
    </source>
</evidence>
<dbReference type="PANTHER" id="PTHR30027">
    <property type="entry name" value="RIBOSOMAL RNA SMALL SUBUNIT METHYLTRANSFERASE E"/>
    <property type="match status" value="1"/>
</dbReference>
<evidence type="ECO:0000256" key="3">
    <source>
        <dbReference type="ARBA" id="ARBA00012328"/>
    </source>
</evidence>
<keyword evidence="7 13" id="KW-0808">Transferase</keyword>
<organism evidence="13">
    <name type="scientific">hydrothermal vent metagenome</name>
    <dbReference type="NCBI Taxonomy" id="652676"/>
    <lineage>
        <taxon>unclassified sequences</taxon>
        <taxon>metagenomes</taxon>
        <taxon>ecological metagenomes</taxon>
    </lineage>
</organism>
<comment type="similarity">
    <text evidence="2">Belongs to the RNA methyltransferase RsmE family.</text>
</comment>
<proteinExistence type="inferred from homology"/>
<evidence type="ECO:0000256" key="2">
    <source>
        <dbReference type="ARBA" id="ARBA00005528"/>
    </source>
</evidence>
<dbReference type="EMBL" id="CZRL01000012">
    <property type="protein sequence ID" value="CUS50188.1"/>
    <property type="molecule type" value="Genomic_DNA"/>
</dbReference>
<dbReference type="CDD" id="cd18084">
    <property type="entry name" value="RsmE-like"/>
    <property type="match status" value="1"/>
</dbReference>
<dbReference type="PIRSF" id="PIRSF015601">
    <property type="entry name" value="MTase_slr0722"/>
    <property type="match status" value="1"/>
</dbReference>
<dbReference type="NCBIfam" id="TIGR00046">
    <property type="entry name" value="RsmE family RNA methyltransferase"/>
    <property type="match status" value="1"/>
</dbReference>
<evidence type="ECO:0000256" key="8">
    <source>
        <dbReference type="ARBA" id="ARBA00022691"/>
    </source>
</evidence>
<dbReference type="SUPFAM" id="SSF88697">
    <property type="entry name" value="PUA domain-like"/>
    <property type="match status" value="1"/>
</dbReference>
<keyword evidence="5" id="KW-0698">rRNA processing</keyword>
<comment type="subcellular location">
    <subcellularLocation>
        <location evidence="1">Cytoplasm</location>
    </subcellularLocation>
</comment>
<dbReference type="Gene3D" id="3.40.1280.10">
    <property type="match status" value="1"/>
</dbReference>
<keyword evidence="8" id="KW-0949">S-adenosyl-L-methionine</keyword>
<comment type="catalytic activity">
    <reaction evidence="10">
        <text>uridine(1498) in 16S rRNA + S-adenosyl-L-methionine = N(3)-methyluridine(1498) in 16S rRNA + S-adenosyl-L-homocysteine + H(+)</text>
        <dbReference type="Rhea" id="RHEA:42920"/>
        <dbReference type="Rhea" id="RHEA-COMP:10283"/>
        <dbReference type="Rhea" id="RHEA-COMP:10284"/>
        <dbReference type="ChEBI" id="CHEBI:15378"/>
        <dbReference type="ChEBI" id="CHEBI:57856"/>
        <dbReference type="ChEBI" id="CHEBI:59789"/>
        <dbReference type="ChEBI" id="CHEBI:65315"/>
        <dbReference type="ChEBI" id="CHEBI:74502"/>
        <dbReference type="EC" id="2.1.1.193"/>
    </reaction>
</comment>
<evidence type="ECO:0000259" key="11">
    <source>
        <dbReference type="Pfam" id="PF04452"/>
    </source>
</evidence>
<dbReference type="GO" id="GO:0005737">
    <property type="term" value="C:cytoplasm"/>
    <property type="evidence" value="ECO:0007669"/>
    <property type="project" value="UniProtKB-SubCell"/>
</dbReference>
<reference evidence="13" key="1">
    <citation type="submission" date="2015-10" db="EMBL/GenBank/DDBJ databases">
        <authorList>
            <person name="Gilbert D.G."/>
        </authorList>
    </citation>
    <scope>NUCLEOTIDE SEQUENCE</scope>
</reference>
<protein>
    <recommendedName>
        <fullName evidence="3">16S rRNA (uracil(1498)-N(3))-methyltransferase</fullName>
        <ecNumber evidence="3">2.1.1.193</ecNumber>
    </recommendedName>
</protein>
<evidence type="ECO:0000256" key="5">
    <source>
        <dbReference type="ARBA" id="ARBA00022552"/>
    </source>
</evidence>
<dbReference type="InterPro" id="IPR015947">
    <property type="entry name" value="PUA-like_sf"/>
</dbReference>
<dbReference type="InterPro" id="IPR006700">
    <property type="entry name" value="RsmE"/>
</dbReference>
<keyword evidence="6 13" id="KW-0489">Methyltransferase</keyword>
<dbReference type="Gene3D" id="2.40.240.20">
    <property type="entry name" value="Hypothetical PUA domain-like, domain 1"/>
    <property type="match status" value="1"/>
</dbReference>
<evidence type="ECO:0000256" key="7">
    <source>
        <dbReference type="ARBA" id="ARBA00022679"/>
    </source>
</evidence>
<sequence length="241" mass="26387">MKPLPWFYAPNLDARPESVVLVADESRHLARSRRLRIGGEIIVFDGLGTTAKAKIVDISERGARVALELTAYAHQIEGRVRVHLAAALPKGDRQTVMLDMVTQIGITDFTPLLCERSVAKFSIRSAARWQKTCLEACKQSQRPWVPRLHQPKLLAEMFNTDGGAGRVVWLADPRGGYPAAVQKLKADELILLVGPEGGFSPSEWKLLSDTDIEPVTLAKTVLRTETAAVAMVSAAITRLGV</sequence>
<evidence type="ECO:0000256" key="4">
    <source>
        <dbReference type="ARBA" id="ARBA00022490"/>
    </source>
</evidence>
<dbReference type="InterPro" id="IPR046887">
    <property type="entry name" value="RsmE_PUA-like"/>
</dbReference>
<feature type="domain" description="Ribosomal RNA small subunit methyltransferase E PUA-like" evidence="12">
    <location>
        <begin position="24"/>
        <end position="66"/>
    </location>
</feature>
<dbReference type="Pfam" id="PF04452">
    <property type="entry name" value="Methyltrans_RNA"/>
    <property type="match status" value="1"/>
</dbReference>
<dbReference type="Pfam" id="PF20260">
    <property type="entry name" value="PUA_4"/>
    <property type="match status" value="1"/>
</dbReference>
<dbReference type="AlphaFoldDB" id="A0A161KG53"/>
<name>A0A161KG53_9ZZZZ</name>
<dbReference type="InterPro" id="IPR029028">
    <property type="entry name" value="Alpha/beta_knot_MTases"/>
</dbReference>
<dbReference type="PANTHER" id="PTHR30027:SF3">
    <property type="entry name" value="16S RRNA (URACIL(1498)-N(3))-METHYLTRANSFERASE"/>
    <property type="match status" value="1"/>
</dbReference>
<dbReference type="GO" id="GO:0070042">
    <property type="term" value="F:rRNA (uridine-N3-)-methyltransferase activity"/>
    <property type="evidence" value="ECO:0007669"/>
    <property type="project" value="TreeGrafter"/>
</dbReference>
<dbReference type="InterPro" id="IPR029026">
    <property type="entry name" value="tRNA_m1G_MTases_N"/>
</dbReference>